<reference evidence="5" key="1">
    <citation type="submission" date="2020-10" db="EMBL/GenBank/DDBJ databases">
        <authorList>
            <person name="Gilroy R."/>
        </authorList>
    </citation>
    <scope>NUCLEOTIDE SEQUENCE</scope>
    <source>
        <strain evidence="5">517</strain>
    </source>
</reference>
<keyword evidence="2" id="KW-0808">Transferase</keyword>
<accession>A0A940DHK4</accession>
<proteinExistence type="predicted"/>
<dbReference type="AlphaFoldDB" id="A0A940DHK4"/>
<evidence type="ECO:0000256" key="3">
    <source>
        <dbReference type="ARBA" id="ARBA00022691"/>
    </source>
</evidence>
<sequence length="58" mass="6833">MNIYDTSAYAYDLPEELIAQKPVYPRDSSRLLYYDRLTDTVEHHVFRDIVDLLEPGDV</sequence>
<dbReference type="EMBL" id="JADINF010000119">
    <property type="protein sequence ID" value="MBO8424297.1"/>
    <property type="molecule type" value="Genomic_DNA"/>
</dbReference>
<protein>
    <submittedName>
        <fullName evidence="5">S-adenosylmethionine:tRNA ribosyltransferase-isomerase</fullName>
    </submittedName>
</protein>
<evidence type="ECO:0000313" key="6">
    <source>
        <dbReference type="Proteomes" id="UP000727857"/>
    </source>
</evidence>
<dbReference type="PANTHER" id="PTHR30307:SF0">
    <property type="entry name" value="S-ADENOSYLMETHIONINE:TRNA RIBOSYLTRANSFERASE-ISOMERASE"/>
    <property type="match status" value="1"/>
</dbReference>
<dbReference type="SUPFAM" id="SSF111337">
    <property type="entry name" value="QueA-like"/>
    <property type="match status" value="1"/>
</dbReference>
<name>A0A940DHK4_9FIRM</name>
<keyword evidence="4" id="KW-0671">Queuosine biosynthesis</keyword>
<feature type="non-terminal residue" evidence="5">
    <location>
        <position position="58"/>
    </location>
</feature>
<dbReference type="Gene3D" id="3.40.1780.10">
    <property type="entry name" value="QueA-like"/>
    <property type="match status" value="1"/>
</dbReference>
<comment type="caution">
    <text evidence="5">The sequence shown here is derived from an EMBL/GenBank/DDBJ whole genome shotgun (WGS) entry which is preliminary data.</text>
</comment>
<dbReference type="GO" id="GO:0008616">
    <property type="term" value="P:tRNA queuosine(34) biosynthetic process"/>
    <property type="evidence" value="ECO:0007669"/>
    <property type="project" value="UniProtKB-KW"/>
</dbReference>
<evidence type="ECO:0000256" key="4">
    <source>
        <dbReference type="ARBA" id="ARBA00022785"/>
    </source>
</evidence>
<evidence type="ECO:0000256" key="1">
    <source>
        <dbReference type="ARBA" id="ARBA00022490"/>
    </source>
</evidence>
<organism evidence="5 6">
    <name type="scientific">Candidatus Stercoripulliclostridium pullicola</name>
    <dbReference type="NCBI Taxonomy" id="2840953"/>
    <lineage>
        <taxon>Bacteria</taxon>
        <taxon>Bacillati</taxon>
        <taxon>Bacillota</taxon>
        <taxon>Clostridia</taxon>
        <taxon>Eubacteriales</taxon>
        <taxon>Candidatus Stercoripulliclostridium</taxon>
    </lineage>
</organism>
<gene>
    <name evidence="5" type="ORF">IAB16_04710</name>
</gene>
<keyword evidence="3" id="KW-0949">S-adenosyl-L-methionine</keyword>
<dbReference type="GO" id="GO:0051075">
    <property type="term" value="F:S-adenosylmethionine:tRNA ribosyltransferase-isomerase activity"/>
    <property type="evidence" value="ECO:0007669"/>
    <property type="project" value="TreeGrafter"/>
</dbReference>
<dbReference type="PANTHER" id="PTHR30307">
    <property type="entry name" value="S-ADENOSYLMETHIONINE:TRNA RIBOSYLTRANSFERASE-ISOMERASE"/>
    <property type="match status" value="1"/>
</dbReference>
<dbReference type="Proteomes" id="UP000727857">
    <property type="component" value="Unassembled WGS sequence"/>
</dbReference>
<dbReference type="InterPro" id="IPR003699">
    <property type="entry name" value="QueA"/>
</dbReference>
<dbReference type="InterPro" id="IPR042118">
    <property type="entry name" value="QueA_dom1"/>
</dbReference>
<reference evidence="5" key="2">
    <citation type="journal article" date="2021" name="PeerJ">
        <title>Extensive microbial diversity within the chicken gut microbiome revealed by metagenomics and culture.</title>
        <authorList>
            <person name="Gilroy R."/>
            <person name="Ravi A."/>
            <person name="Getino M."/>
            <person name="Pursley I."/>
            <person name="Horton D.L."/>
            <person name="Alikhan N.F."/>
            <person name="Baker D."/>
            <person name="Gharbi K."/>
            <person name="Hall N."/>
            <person name="Watson M."/>
            <person name="Adriaenssens E.M."/>
            <person name="Foster-Nyarko E."/>
            <person name="Jarju S."/>
            <person name="Secka A."/>
            <person name="Antonio M."/>
            <person name="Oren A."/>
            <person name="Chaudhuri R.R."/>
            <person name="La Ragione R."/>
            <person name="Hildebrand F."/>
            <person name="Pallen M.J."/>
        </authorList>
    </citation>
    <scope>NUCLEOTIDE SEQUENCE</scope>
    <source>
        <strain evidence="5">517</strain>
    </source>
</reference>
<keyword evidence="1" id="KW-0963">Cytoplasm</keyword>
<evidence type="ECO:0000313" key="5">
    <source>
        <dbReference type="EMBL" id="MBO8424297.1"/>
    </source>
</evidence>
<dbReference type="InterPro" id="IPR036100">
    <property type="entry name" value="QueA_sf"/>
</dbReference>
<dbReference type="Pfam" id="PF02547">
    <property type="entry name" value="Queuosine_synth"/>
    <property type="match status" value="1"/>
</dbReference>
<evidence type="ECO:0000256" key="2">
    <source>
        <dbReference type="ARBA" id="ARBA00022679"/>
    </source>
</evidence>